<dbReference type="InterPro" id="IPR002171">
    <property type="entry name" value="Ribosomal_uL2"/>
</dbReference>
<evidence type="ECO:0000256" key="3">
    <source>
        <dbReference type="ARBA" id="ARBA00023274"/>
    </source>
</evidence>
<dbReference type="GO" id="GO:0003735">
    <property type="term" value="F:structural constituent of ribosome"/>
    <property type="evidence" value="ECO:0007669"/>
    <property type="project" value="InterPro"/>
</dbReference>
<reference evidence="6" key="1">
    <citation type="submission" date="2023-07" db="EMBL/GenBank/DDBJ databases">
        <title>Chromosome-level genome assembly of Artemia franciscana.</title>
        <authorList>
            <person name="Jo E."/>
        </authorList>
    </citation>
    <scope>NUCLEOTIDE SEQUENCE</scope>
    <source>
        <tissue evidence="6">Whole body</tissue>
    </source>
</reference>
<evidence type="ECO:0000259" key="4">
    <source>
        <dbReference type="SMART" id="SM01382"/>
    </source>
</evidence>
<proteinExistence type="inferred from homology"/>
<dbReference type="SUPFAM" id="SSF50249">
    <property type="entry name" value="Nucleic acid-binding proteins"/>
    <property type="match status" value="1"/>
</dbReference>
<dbReference type="InterPro" id="IPR022669">
    <property type="entry name" value="Ribosomal_uL2_C"/>
</dbReference>
<dbReference type="GO" id="GO:0005762">
    <property type="term" value="C:mitochondrial large ribosomal subunit"/>
    <property type="evidence" value="ECO:0007669"/>
    <property type="project" value="TreeGrafter"/>
</dbReference>
<comment type="caution">
    <text evidence="6">The sequence shown here is derived from an EMBL/GenBank/DDBJ whole genome shotgun (WGS) entry which is preliminary data.</text>
</comment>
<evidence type="ECO:0000313" key="6">
    <source>
        <dbReference type="EMBL" id="KAK2713378.1"/>
    </source>
</evidence>
<keyword evidence="2" id="KW-0689">Ribosomal protein</keyword>
<feature type="domain" description="Large ribosomal subunit protein uL2 RNA-binding" evidence="5">
    <location>
        <begin position="76"/>
        <end position="156"/>
    </location>
</feature>
<dbReference type="SUPFAM" id="SSF50104">
    <property type="entry name" value="Translation proteins SH3-like domain"/>
    <property type="match status" value="1"/>
</dbReference>
<dbReference type="SMART" id="SM01382">
    <property type="entry name" value="Ribosomal_L2_C"/>
    <property type="match status" value="1"/>
</dbReference>
<comment type="similarity">
    <text evidence="1">Belongs to the universal ribosomal protein uL2 family.</text>
</comment>
<feature type="domain" description="Large ribosomal subunit protein uL2 C-terminal" evidence="4">
    <location>
        <begin position="167"/>
        <end position="284"/>
    </location>
</feature>
<organism evidence="6 7">
    <name type="scientific">Artemia franciscana</name>
    <name type="common">Brine shrimp</name>
    <name type="synonym">Artemia sanfranciscana</name>
    <dbReference type="NCBI Taxonomy" id="6661"/>
    <lineage>
        <taxon>Eukaryota</taxon>
        <taxon>Metazoa</taxon>
        <taxon>Ecdysozoa</taxon>
        <taxon>Arthropoda</taxon>
        <taxon>Crustacea</taxon>
        <taxon>Branchiopoda</taxon>
        <taxon>Anostraca</taxon>
        <taxon>Artemiidae</taxon>
        <taxon>Artemia</taxon>
    </lineage>
</organism>
<gene>
    <name evidence="6" type="ORF">QYM36_009296</name>
</gene>
<dbReference type="InterPro" id="IPR008991">
    <property type="entry name" value="Translation_prot_SH3-like_sf"/>
</dbReference>
<dbReference type="GO" id="GO:0003723">
    <property type="term" value="F:RNA binding"/>
    <property type="evidence" value="ECO:0007669"/>
    <property type="project" value="TreeGrafter"/>
</dbReference>
<dbReference type="AlphaFoldDB" id="A0AA88HLG9"/>
<name>A0AA88HLG9_ARTSF</name>
<evidence type="ECO:0000256" key="1">
    <source>
        <dbReference type="ARBA" id="ARBA00005636"/>
    </source>
</evidence>
<dbReference type="InterPro" id="IPR012340">
    <property type="entry name" value="NA-bd_OB-fold"/>
</dbReference>
<evidence type="ECO:0000313" key="7">
    <source>
        <dbReference type="Proteomes" id="UP001187531"/>
    </source>
</evidence>
<protein>
    <recommendedName>
        <fullName evidence="8">Ribosomal protein L2 C-terminal domain-containing protein</fullName>
    </recommendedName>
</protein>
<dbReference type="GO" id="GO:0032543">
    <property type="term" value="P:mitochondrial translation"/>
    <property type="evidence" value="ECO:0007669"/>
    <property type="project" value="TreeGrafter"/>
</dbReference>
<dbReference type="Gene3D" id="2.40.50.140">
    <property type="entry name" value="Nucleic acid-binding proteins"/>
    <property type="match status" value="1"/>
</dbReference>
<dbReference type="InterPro" id="IPR022666">
    <property type="entry name" value="Ribosomal_uL2_RNA-bd_dom"/>
</dbReference>
<dbReference type="InterPro" id="IPR014722">
    <property type="entry name" value="Rib_uL2_dom2"/>
</dbReference>
<evidence type="ECO:0000256" key="2">
    <source>
        <dbReference type="ARBA" id="ARBA00022980"/>
    </source>
</evidence>
<keyword evidence="3" id="KW-0687">Ribonucleoprotein</keyword>
<dbReference type="Proteomes" id="UP001187531">
    <property type="component" value="Unassembled WGS sequence"/>
</dbReference>
<dbReference type="EMBL" id="JAVRJZ010000014">
    <property type="protein sequence ID" value="KAK2713378.1"/>
    <property type="molecule type" value="Genomic_DNA"/>
</dbReference>
<sequence length="318" mass="34907">MSEALTRMYTLRFSYLAGKKALVSPCAALFGVQTRTKAFRHIELPKVGAVRLRYKIHFPEDGQYTIEPLRVTKLAGRDPLTGRVVHGKIGGGIKMKHLWVDIHRTAPKEGPPLVERVMSIQRDLTRNAFVALTISGDKVRYRYATTSMKPGDLITTYGDIPRIPVRPKEGDAHPLGALPIGTKVCCIENLPGNGARFAIHAGVTATITRKISGRVCFTLPNKQEFAVPQECMATVGQVSNPEYSSIPIGSAQANRLLGNRPSSGLWHRKTGIHGRKLRNPKKLKVTSVEPKPKTVVGLTLPGLPKIMVRPPIRSLVPV</sequence>
<dbReference type="PANTHER" id="PTHR13691:SF73">
    <property type="entry name" value="LARGE RIBOSOMAL SUBUNIT PROTEIN UL2M"/>
    <property type="match status" value="1"/>
</dbReference>
<dbReference type="Pfam" id="PF03947">
    <property type="entry name" value="Ribosomal_L2_C"/>
    <property type="match status" value="1"/>
</dbReference>
<dbReference type="PANTHER" id="PTHR13691">
    <property type="entry name" value="RIBOSOMAL PROTEIN L2"/>
    <property type="match status" value="1"/>
</dbReference>
<evidence type="ECO:0008006" key="8">
    <source>
        <dbReference type="Google" id="ProtNLM"/>
    </source>
</evidence>
<dbReference type="Gene3D" id="2.30.30.30">
    <property type="match status" value="1"/>
</dbReference>
<keyword evidence="7" id="KW-1185">Reference proteome</keyword>
<dbReference type="SMART" id="SM01383">
    <property type="entry name" value="Ribosomal_L2"/>
    <property type="match status" value="1"/>
</dbReference>
<accession>A0AA88HLG9</accession>
<evidence type="ECO:0000259" key="5">
    <source>
        <dbReference type="SMART" id="SM01383"/>
    </source>
</evidence>